<gene>
    <name evidence="8 13" type="primary">atpC</name>
    <name evidence="13" type="ORF">COT24_03180</name>
</gene>
<dbReference type="Proteomes" id="UP000231542">
    <property type="component" value="Unassembled WGS sequence"/>
</dbReference>
<dbReference type="InterPro" id="IPR020547">
    <property type="entry name" value="ATP_synth_F1_esu_C"/>
</dbReference>
<reference evidence="13 14" key="1">
    <citation type="submission" date="2017-09" db="EMBL/GenBank/DDBJ databases">
        <title>Depth-based differentiation of microbial function through sediment-hosted aquifers and enrichment of novel symbionts in the deep terrestrial subsurface.</title>
        <authorList>
            <person name="Probst A.J."/>
            <person name="Ladd B."/>
            <person name="Jarett J.K."/>
            <person name="Geller-Mcgrath D.E."/>
            <person name="Sieber C.M."/>
            <person name="Emerson J.B."/>
            <person name="Anantharaman K."/>
            <person name="Thomas B.C."/>
            <person name="Malmstrom R."/>
            <person name="Stieglmeier M."/>
            <person name="Klingl A."/>
            <person name="Woyke T."/>
            <person name="Ryan C.M."/>
            <person name="Banfield J.F."/>
        </authorList>
    </citation>
    <scope>NUCLEOTIDE SEQUENCE [LARGE SCALE GENOMIC DNA]</scope>
    <source>
        <strain evidence="13">CG08_land_8_20_14_0_20_40_16</strain>
    </source>
</reference>
<evidence type="ECO:0000256" key="3">
    <source>
        <dbReference type="ARBA" id="ARBA00022448"/>
    </source>
</evidence>
<feature type="coiled-coil region" evidence="10">
    <location>
        <begin position="79"/>
        <end position="134"/>
    </location>
</feature>
<comment type="function">
    <text evidence="8">Produces ATP from ADP in the presence of a proton gradient across the membrane.</text>
</comment>
<evidence type="ECO:0000313" key="14">
    <source>
        <dbReference type="Proteomes" id="UP000231542"/>
    </source>
</evidence>
<dbReference type="SUPFAM" id="SSF51344">
    <property type="entry name" value="Epsilon subunit of F1F0-ATP synthase N-terminal domain"/>
    <property type="match status" value="1"/>
</dbReference>
<dbReference type="Gene3D" id="1.20.5.440">
    <property type="entry name" value="ATP synthase delta/epsilon subunit, C-terminal domain"/>
    <property type="match status" value="1"/>
</dbReference>
<feature type="domain" description="ATP synthase F1 complex delta/epsilon subunit N-terminal" evidence="12">
    <location>
        <begin position="5"/>
        <end position="82"/>
    </location>
</feature>
<dbReference type="Pfam" id="PF00401">
    <property type="entry name" value="ATP-synt_DE"/>
    <property type="match status" value="1"/>
</dbReference>
<evidence type="ECO:0000313" key="13">
    <source>
        <dbReference type="EMBL" id="PIS42500.1"/>
    </source>
</evidence>
<dbReference type="InterPro" id="IPR020546">
    <property type="entry name" value="ATP_synth_F1_dsu/esu_N"/>
</dbReference>
<comment type="subcellular location">
    <subcellularLocation>
        <location evidence="1 8">Cell membrane</location>
        <topology evidence="1 8">Peripheral membrane protein</topology>
    </subcellularLocation>
</comment>
<evidence type="ECO:0000256" key="7">
    <source>
        <dbReference type="ARBA" id="ARBA00023310"/>
    </source>
</evidence>
<dbReference type="HAMAP" id="MF_00530">
    <property type="entry name" value="ATP_synth_epsil_bac"/>
    <property type="match status" value="1"/>
</dbReference>
<keyword evidence="6 8" id="KW-0139">CF(1)</keyword>
<evidence type="ECO:0000256" key="9">
    <source>
        <dbReference type="RuleBase" id="RU003656"/>
    </source>
</evidence>
<dbReference type="CDD" id="cd12152">
    <property type="entry name" value="F1-ATPase_delta"/>
    <property type="match status" value="1"/>
</dbReference>
<comment type="subunit">
    <text evidence="8 9">F-type ATPases have 2 components, CF(1) - the catalytic core - and CF(0) - the membrane proton channel. CF(1) has five subunits: alpha(3), beta(3), gamma(1), delta(1), epsilon(1). CF(0) has three main subunits: a, b and c.</text>
</comment>
<keyword evidence="7 8" id="KW-0066">ATP synthesis</keyword>
<evidence type="ECO:0000256" key="6">
    <source>
        <dbReference type="ARBA" id="ARBA00023196"/>
    </source>
</evidence>
<evidence type="ECO:0000256" key="5">
    <source>
        <dbReference type="ARBA" id="ARBA00023136"/>
    </source>
</evidence>
<evidence type="ECO:0000256" key="10">
    <source>
        <dbReference type="SAM" id="Coils"/>
    </source>
</evidence>
<keyword evidence="4 8" id="KW-0406">Ion transport</keyword>
<dbReference type="InterPro" id="IPR036771">
    <property type="entry name" value="ATPsynth_dsu/esu_N"/>
</dbReference>
<keyword evidence="3 8" id="KW-0813">Transport</keyword>
<keyword evidence="8" id="KW-1003">Cell membrane</keyword>
<dbReference type="NCBIfam" id="NF009980">
    <property type="entry name" value="PRK13446.1"/>
    <property type="match status" value="1"/>
</dbReference>
<comment type="similarity">
    <text evidence="2 8 9">Belongs to the ATPase epsilon chain family.</text>
</comment>
<dbReference type="PANTHER" id="PTHR13822">
    <property type="entry name" value="ATP SYNTHASE DELTA/EPSILON CHAIN"/>
    <property type="match status" value="1"/>
</dbReference>
<organism evidence="13 14">
    <name type="scientific">Candidatus Kerfeldbacteria bacterium CG08_land_8_20_14_0_20_40_16</name>
    <dbReference type="NCBI Taxonomy" id="2014244"/>
    <lineage>
        <taxon>Bacteria</taxon>
        <taxon>Candidatus Kerfeldiibacteriota</taxon>
    </lineage>
</organism>
<dbReference type="GO" id="GO:0005886">
    <property type="term" value="C:plasma membrane"/>
    <property type="evidence" value="ECO:0007669"/>
    <property type="project" value="UniProtKB-SubCell"/>
</dbReference>
<feature type="domain" description="ATP synthase epsilon subunit C-terminal" evidence="11">
    <location>
        <begin position="86"/>
        <end position="134"/>
    </location>
</feature>
<evidence type="ECO:0000256" key="1">
    <source>
        <dbReference type="ARBA" id="ARBA00004202"/>
    </source>
</evidence>
<keyword evidence="8" id="KW-0375">Hydrogen ion transport</keyword>
<dbReference type="Pfam" id="PF02823">
    <property type="entry name" value="ATP-synt_DE_N"/>
    <property type="match status" value="1"/>
</dbReference>
<dbReference type="EMBL" id="PEXU01000039">
    <property type="protein sequence ID" value="PIS42500.1"/>
    <property type="molecule type" value="Genomic_DNA"/>
</dbReference>
<dbReference type="GO" id="GO:0046933">
    <property type="term" value="F:proton-transporting ATP synthase activity, rotational mechanism"/>
    <property type="evidence" value="ECO:0007669"/>
    <property type="project" value="UniProtKB-UniRule"/>
</dbReference>
<proteinExistence type="inferred from homology"/>
<name>A0A2H0YVI9_9BACT</name>
<keyword evidence="10" id="KW-0175">Coiled coil</keyword>
<dbReference type="GO" id="GO:0005524">
    <property type="term" value="F:ATP binding"/>
    <property type="evidence" value="ECO:0007669"/>
    <property type="project" value="UniProtKB-UniRule"/>
</dbReference>
<evidence type="ECO:0000256" key="2">
    <source>
        <dbReference type="ARBA" id="ARBA00005712"/>
    </source>
</evidence>
<evidence type="ECO:0000259" key="11">
    <source>
        <dbReference type="Pfam" id="PF00401"/>
    </source>
</evidence>
<dbReference type="InterPro" id="IPR001469">
    <property type="entry name" value="ATP_synth_F1_dsu/esu"/>
</dbReference>
<comment type="caution">
    <text evidence="13">The sequence shown here is derived from an EMBL/GenBank/DDBJ whole genome shotgun (WGS) entry which is preliminary data.</text>
</comment>
<dbReference type="GO" id="GO:0045259">
    <property type="term" value="C:proton-transporting ATP synthase complex"/>
    <property type="evidence" value="ECO:0007669"/>
    <property type="project" value="UniProtKB-KW"/>
</dbReference>
<dbReference type="InterPro" id="IPR036794">
    <property type="entry name" value="ATP_F1_dsu/esu_C_sf"/>
</dbReference>
<accession>A0A2H0YVI9</accession>
<dbReference type="Gene3D" id="2.60.15.10">
    <property type="entry name" value="F0F1 ATP synthase delta/epsilon subunit, N-terminal"/>
    <property type="match status" value="1"/>
</dbReference>
<evidence type="ECO:0000256" key="8">
    <source>
        <dbReference type="HAMAP-Rule" id="MF_00530"/>
    </source>
</evidence>
<evidence type="ECO:0000256" key="4">
    <source>
        <dbReference type="ARBA" id="ARBA00023065"/>
    </source>
</evidence>
<sequence>MPKIKFKIVTPEKVVLEDEIDQITLPTKMGEITILPNHIPLVSSLKPGEILIKKEGREIPMVTSGGFAEFTANSLVILADTAERAEEIDEAEAEEARKRAEELLQRKGKATEEAIDYTALAAKLEKELARLKVARKYRRHRPPKPTIRLEE</sequence>
<dbReference type="NCBIfam" id="TIGR01216">
    <property type="entry name" value="ATP_synt_epsi"/>
    <property type="match status" value="1"/>
</dbReference>
<protein>
    <recommendedName>
        <fullName evidence="8">ATP synthase epsilon chain</fullName>
    </recommendedName>
    <alternativeName>
        <fullName evidence="8">ATP synthase F1 sector epsilon subunit</fullName>
    </alternativeName>
    <alternativeName>
        <fullName evidence="8">F-ATPase epsilon subunit</fullName>
    </alternativeName>
</protein>
<keyword evidence="5 8" id="KW-0472">Membrane</keyword>
<evidence type="ECO:0000259" key="12">
    <source>
        <dbReference type="Pfam" id="PF02823"/>
    </source>
</evidence>
<dbReference type="AlphaFoldDB" id="A0A2H0YVI9"/>
<dbReference type="SUPFAM" id="SSF46604">
    <property type="entry name" value="Epsilon subunit of F1F0-ATP synthase C-terminal domain"/>
    <property type="match status" value="1"/>
</dbReference>
<dbReference type="PANTHER" id="PTHR13822:SF10">
    <property type="entry name" value="ATP SYNTHASE EPSILON CHAIN, CHLOROPLASTIC"/>
    <property type="match status" value="1"/>
</dbReference>